<evidence type="ECO:0000313" key="11">
    <source>
        <dbReference type="EMBL" id="RAN33875.1"/>
    </source>
</evidence>
<name>A0A062TPZ7_9PROT</name>
<dbReference type="GO" id="GO:0005886">
    <property type="term" value="C:plasma membrane"/>
    <property type="evidence" value="ECO:0007669"/>
    <property type="project" value="UniProtKB-SubCell"/>
</dbReference>
<dbReference type="GO" id="GO:0015628">
    <property type="term" value="P:protein secretion by the type II secretion system"/>
    <property type="evidence" value="ECO:0007669"/>
    <property type="project" value="InterPro"/>
</dbReference>
<comment type="caution">
    <text evidence="11">The sequence shown here is derived from an EMBL/GenBank/DDBJ whole genome shotgun (WGS) entry which is preliminary data.</text>
</comment>
<dbReference type="RefSeq" id="WP_034828059.1">
    <property type="nucleotide sequence ID" value="NZ_AWFA01000041.1"/>
</dbReference>
<evidence type="ECO:0000256" key="10">
    <source>
        <dbReference type="ARBA" id="ARBA00030772"/>
    </source>
</evidence>
<keyword evidence="8" id="KW-0653">Protein transport</keyword>
<comment type="similarity">
    <text evidence="2">Belongs to the GSP N family.</text>
</comment>
<evidence type="ECO:0000256" key="4">
    <source>
        <dbReference type="ARBA" id="ARBA00022448"/>
    </source>
</evidence>
<evidence type="ECO:0000256" key="3">
    <source>
        <dbReference type="ARBA" id="ARBA00021563"/>
    </source>
</evidence>
<protein>
    <recommendedName>
        <fullName evidence="3">Type II secretion system protein N</fullName>
    </recommendedName>
    <alternativeName>
        <fullName evidence="10">General secretion pathway protein N</fullName>
    </alternativeName>
</protein>
<evidence type="ECO:0000256" key="8">
    <source>
        <dbReference type="ARBA" id="ARBA00022927"/>
    </source>
</evidence>
<dbReference type="STRING" id="1280941.HY2_15695"/>
<keyword evidence="5" id="KW-1003">Cell membrane</keyword>
<organism evidence="11 12">
    <name type="scientific">Hyphomonas pacifica</name>
    <dbReference type="NCBI Taxonomy" id="1280941"/>
    <lineage>
        <taxon>Bacteria</taxon>
        <taxon>Pseudomonadati</taxon>
        <taxon>Pseudomonadota</taxon>
        <taxon>Alphaproteobacteria</taxon>
        <taxon>Hyphomonadales</taxon>
        <taxon>Hyphomonadaceae</taxon>
        <taxon>Hyphomonas</taxon>
    </lineage>
</organism>
<proteinExistence type="inferred from homology"/>
<accession>A0A062TPZ7</accession>
<keyword evidence="9" id="KW-0472">Membrane</keyword>
<evidence type="ECO:0000256" key="1">
    <source>
        <dbReference type="ARBA" id="ARBA00004533"/>
    </source>
</evidence>
<dbReference type="AlphaFoldDB" id="A0A062TPZ7"/>
<dbReference type="OrthoDB" id="7631278at2"/>
<evidence type="ECO:0000256" key="9">
    <source>
        <dbReference type="ARBA" id="ARBA00023136"/>
    </source>
</evidence>
<dbReference type="eggNOG" id="ENOG5033A9B">
    <property type="taxonomic scope" value="Bacteria"/>
</dbReference>
<dbReference type="GO" id="GO:0015627">
    <property type="term" value="C:type II protein secretion system complex"/>
    <property type="evidence" value="ECO:0007669"/>
    <property type="project" value="InterPro"/>
</dbReference>
<evidence type="ECO:0000313" key="12">
    <source>
        <dbReference type="Proteomes" id="UP000249123"/>
    </source>
</evidence>
<evidence type="ECO:0000256" key="2">
    <source>
        <dbReference type="ARBA" id="ARBA00007208"/>
    </source>
</evidence>
<gene>
    <name evidence="11" type="ORF">HY3_11950</name>
</gene>
<evidence type="ECO:0000256" key="7">
    <source>
        <dbReference type="ARBA" id="ARBA00022692"/>
    </source>
</evidence>
<comment type="subcellular location">
    <subcellularLocation>
        <location evidence="1">Cell inner membrane</location>
    </subcellularLocation>
</comment>
<keyword evidence="7" id="KW-0812">Transmembrane</keyword>
<evidence type="ECO:0000256" key="6">
    <source>
        <dbReference type="ARBA" id="ARBA00022519"/>
    </source>
</evidence>
<reference evidence="11 12" key="1">
    <citation type="submission" date="2013-04" db="EMBL/GenBank/DDBJ databases">
        <title>Hyphomonas sp. T24B3 Genome Sequencing.</title>
        <authorList>
            <person name="Lai Q."/>
            <person name="Shao Z."/>
        </authorList>
    </citation>
    <scope>NUCLEOTIDE SEQUENCE [LARGE SCALE GENOMIC DNA]</scope>
    <source>
        <strain evidence="11 12">T24B3</strain>
    </source>
</reference>
<evidence type="ECO:0000256" key="5">
    <source>
        <dbReference type="ARBA" id="ARBA00022475"/>
    </source>
</evidence>
<sequence>MMRLRTLYIMLFAVSILAGLVAFAPLSFVMRYSGLSSQGIGWQQARGSVWNGQLTGLVWKGHSIGAVNLEAQPTLLFKAAPWHEAIWSGPAGQGRAFIGFKGRALDAQGVSASLYVDRFVGLDPSLSNLGSTVRLSSVRLMMDGERCKLASGIVTTDLARLAAVAYDRDWPILSGPLSCEQGELTARMSGQADDGATIVLDAKLSSGVRLEIEPADEDLRGVLKLAGFKAEGTKLVHVGQVQRQETHQ</sequence>
<keyword evidence="6" id="KW-0997">Cell inner membrane</keyword>
<keyword evidence="4" id="KW-0813">Transport</keyword>
<dbReference type="Proteomes" id="UP000249123">
    <property type="component" value="Unassembled WGS sequence"/>
</dbReference>
<dbReference type="InterPro" id="IPR022792">
    <property type="entry name" value="T2SS_protein-GspN"/>
</dbReference>
<dbReference type="EMBL" id="AWFB01000016">
    <property type="protein sequence ID" value="RAN33875.1"/>
    <property type="molecule type" value="Genomic_DNA"/>
</dbReference>
<dbReference type="Pfam" id="PF01203">
    <property type="entry name" value="T2SSN"/>
    <property type="match status" value="1"/>
</dbReference>
<keyword evidence="12" id="KW-1185">Reference proteome</keyword>